<dbReference type="SUPFAM" id="SSF47240">
    <property type="entry name" value="Ferritin-like"/>
    <property type="match status" value="1"/>
</dbReference>
<keyword evidence="2" id="KW-1185">Reference proteome</keyword>
<reference evidence="1" key="2">
    <citation type="journal article" date="2021" name="Microbiol. Resour. Announc.">
        <title>Complete Genome Sequence of Polycladomyces abyssicola JIR-001T, Isolated from Hemipelagic Sediment in Deep Seawater.</title>
        <authorList>
            <person name="Tsubouchi T."/>
            <person name="Kaneko Y."/>
        </authorList>
    </citation>
    <scope>NUCLEOTIDE SEQUENCE</scope>
    <source>
        <strain evidence="1">JIR-001</strain>
    </source>
</reference>
<sequence>MSMAEQTAGLKAFIELLETVADNKYVLGDRLVEVGVSGPNLEATLSAIAMAQGELGHARLLYNWTFDLKGHKGKKPNIEKQTGKAFKGVEEVHNWISLIAALFTVNTAMDLVLKSVLEANHAEIATRVNKLLREQKEHIIYSRNWAQQLLKDRGAVPRKFKEALDQIIPEVEAWIKAIEQKTELVDEGYISRESYLYQKFHHKLKEVFIQELTGVESA</sequence>
<evidence type="ECO:0000313" key="1">
    <source>
        <dbReference type="EMBL" id="BCU80594.1"/>
    </source>
</evidence>
<protein>
    <submittedName>
        <fullName evidence="1">Phenylacetate-CoA oxygenase subunit PaaI</fullName>
    </submittedName>
</protein>
<dbReference type="Proteomes" id="UP000677436">
    <property type="component" value="Chromosome"/>
</dbReference>
<dbReference type="InterPro" id="IPR052703">
    <property type="entry name" value="Aromatic_CoA_ox/epox"/>
</dbReference>
<proteinExistence type="predicted"/>
<dbReference type="Gene3D" id="1.20.1260.10">
    <property type="match status" value="1"/>
</dbReference>
<reference evidence="1" key="1">
    <citation type="journal article" date="2013" name="Int. J. Syst. Evol. Microbiol.">
        <title>Polycladomyces abyssicola gen. nov., sp. nov., a thermophilic filamentous bacterium isolated from hemipelagic sediment.</title>
        <authorList>
            <person name="Tsubouchi T."/>
            <person name="Shimane Y."/>
            <person name="Mori K."/>
            <person name="Usui K."/>
            <person name="Hiraki T."/>
            <person name="Tame A."/>
            <person name="Uematsu K."/>
            <person name="Maruyama T."/>
            <person name="Hatada Y."/>
        </authorList>
    </citation>
    <scope>NUCLEOTIDE SEQUENCE</scope>
    <source>
        <strain evidence="1">JIR-001</strain>
    </source>
</reference>
<evidence type="ECO:0000313" key="2">
    <source>
        <dbReference type="Proteomes" id="UP000677436"/>
    </source>
</evidence>
<dbReference type="GO" id="GO:0005829">
    <property type="term" value="C:cytosol"/>
    <property type="evidence" value="ECO:0007669"/>
    <property type="project" value="TreeGrafter"/>
</dbReference>
<dbReference type="EMBL" id="AP024601">
    <property type="protein sequence ID" value="BCU80594.1"/>
    <property type="molecule type" value="Genomic_DNA"/>
</dbReference>
<gene>
    <name evidence="1" type="ORF">JIR001_03770</name>
</gene>
<dbReference type="GO" id="GO:0010124">
    <property type="term" value="P:phenylacetate catabolic process"/>
    <property type="evidence" value="ECO:0007669"/>
    <property type="project" value="InterPro"/>
</dbReference>
<dbReference type="PANTHER" id="PTHR30458">
    <property type="entry name" value="PHENYLACETIC ACID DEGRADATION PROTEIN PAA"/>
    <property type="match status" value="1"/>
</dbReference>
<dbReference type="KEGG" id="pabs:JIR001_03770"/>
<dbReference type="InterPro" id="IPR009078">
    <property type="entry name" value="Ferritin-like_SF"/>
</dbReference>
<dbReference type="AlphaFoldDB" id="A0A8D5ZJJ3"/>
<accession>A0A8D5ZJJ3</accession>
<dbReference type="PANTHER" id="PTHR30458:SF0">
    <property type="entry name" value="1,2-PHENYLACETYL-COA EPOXIDASE, SUBUNIT C"/>
    <property type="match status" value="1"/>
</dbReference>
<dbReference type="InterPro" id="IPR007814">
    <property type="entry name" value="PaaA_PaaC"/>
</dbReference>
<dbReference type="InterPro" id="IPR012347">
    <property type="entry name" value="Ferritin-like"/>
</dbReference>
<dbReference type="Pfam" id="PF05138">
    <property type="entry name" value="PaaA_PaaC"/>
    <property type="match status" value="1"/>
</dbReference>
<name>A0A8D5ZJJ3_9BACL</name>
<organism evidence="1 2">
    <name type="scientific">Polycladomyces abyssicola</name>
    <dbReference type="NCBI Taxonomy" id="1125966"/>
    <lineage>
        <taxon>Bacteria</taxon>
        <taxon>Bacillati</taxon>
        <taxon>Bacillota</taxon>
        <taxon>Bacilli</taxon>
        <taxon>Bacillales</taxon>
        <taxon>Thermoactinomycetaceae</taxon>
        <taxon>Polycladomyces</taxon>
    </lineage>
</organism>